<comment type="caution">
    <text evidence="5">The sequence shown here is derived from an EMBL/GenBank/DDBJ whole genome shotgun (WGS) entry which is preliminary data.</text>
</comment>
<evidence type="ECO:0000313" key="6">
    <source>
        <dbReference type="Proteomes" id="UP000297900"/>
    </source>
</evidence>
<evidence type="ECO:0000256" key="1">
    <source>
        <dbReference type="ARBA" id="ARBA00023015"/>
    </source>
</evidence>
<protein>
    <submittedName>
        <fullName evidence="5">AraC family transcriptional regulator</fullName>
    </submittedName>
</protein>
<dbReference type="GO" id="GO:0003700">
    <property type="term" value="F:DNA-binding transcription factor activity"/>
    <property type="evidence" value="ECO:0007669"/>
    <property type="project" value="InterPro"/>
</dbReference>
<evidence type="ECO:0000256" key="3">
    <source>
        <dbReference type="ARBA" id="ARBA00023163"/>
    </source>
</evidence>
<sequence>MELKERWIRLSDIFPQIYRADPYPFRPNERIGPRKTLVHTFLYIFEGSGTLIIGNTSYPCIRDDLFYIKPGTVHYFQSDAIHPVVHASIYFDWTGEETRTGDMSLFRYGDTGYALSGCSPNFLFIDCPPIPVKTHAPRNSKWMSAYLELIDDMEKTREEAVLLRRSLFEQFFAGMIAYCRKPTAPARDPRIQAIVNEMQSLPKHPVTVEQWASRYGLSTSYFHRLFMEETGMSPNAYGTRCKLRNAKKLLRETNQPISAIYQELGFSSVHYFSRLFSKHFGESPSAYRRKSREGYSDNLNE</sequence>
<evidence type="ECO:0000313" key="5">
    <source>
        <dbReference type="EMBL" id="TFE30609.1"/>
    </source>
</evidence>
<dbReference type="Pfam" id="PF12833">
    <property type="entry name" value="HTH_18"/>
    <property type="match status" value="1"/>
</dbReference>
<dbReference type="Pfam" id="PF02311">
    <property type="entry name" value="AraC_binding"/>
    <property type="match status" value="1"/>
</dbReference>
<dbReference type="EMBL" id="SOMN01000002">
    <property type="protein sequence ID" value="TFE30609.1"/>
    <property type="molecule type" value="Genomic_DNA"/>
</dbReference>
<dbReference type="InterPro" id="IPR014710">
    <property type="entry name" value="RmlC-like_jellyroll"/>
</dbReference>
<keyword evidence="6" id="KW-1185">Reference proteome</keyword>
<dbReference type="SMART" id="SM00342">
    <property type="entry name" value="HTH_ARAC"/>
    <property type="match status" value="1"/>
</dbReference>
<dbReference type="PROSITE" id="PS01124">
    <property type="entry name" value="HTH_ARAC_FAMILY_2"/>
    <property type="match status" value="1"/>
</dbReference>
<dbReference type="GO" id="GO:0043565">
    <property type="term" value="F:sequence-specific DNA binding"/>
    <property type="evidence" value="ECO:0007669"/>
    <property type="project" value="InterPro"/>
</dbReference>
<dbReference type="PRINTS" id="PR00032">
    <property type="entry name" value="HTHARAC"/>
</dbReference>
<keyword evidence="3" id="KW-0804">Transcription</keyword>
<dbReference type="InterPro" id="IPR018060">
    <property type="entry name" value="HTH_AraC"/>
</dbReference>
<dbReference type="Gene3D" id="2.60.120.10">
    <property type="entry name" value="Jelly Rolls"/>
    <property type="match status" value="1"/>
</dbReference>
<dbReference type="RefSeq" id="WP_135150491.1">
    <property type="nucleotide sequence ID" value="NZ_SOMN01000002.1"/>
</dbReference>
<reference evidence="5 6" key="1">
    <citation type="submission" date="2019-03" db="EMBL/GenBank/DDBJ databases">
        <title>Cohnella endophytica sp. nov., a novel endophytic bacterium isolated from bark of Sonneratia apetala.</title>
        <authorList>
            <person name="Tuo L."/>
        </authorList>
    </citation>
    <scope>NUCLEOTIDE SEQUENCE [LARGE SCALE GENOMIC DNA]</scope>
    <source>
        <strain evidence="5 6">CCTCC AB 208254</strain>
    </source>
</reference>
<dbReference type="SUPFAM" id="SSF46689">
    <property type="entry name" value="Homeodomain-like"/>
    <property type="match status" value="2"/>
</dbReference>
<proteinExistence type="predicted"/>
<dbReference type="SUPFAM" id="SSF51215">
    <property type="entry name" value="Regulatory protein AraC"/>
    <property type="match status" value="1"/>
</dbReference>
<feature type="domain" description="HTH araC/xylS-type" evidence="4">
    <location>
        <begin position="192"/>
        <end position="290"/>
    </location>
</feature>
<dbReference type="InterPro" id="IPR009057">
    <property type="entry name" value="Homeodomain-like_sf"/>
</dbReference>
<dbReference type="InterPro" id="IPR037923">
    <property type="entry name" value="HTH-like"/>
</dbReference>
<dbReference type="Gene3D" id="1.10.10.60">
    <property type="entry name" value="Homeodomain-like"/>
    <property type="match status" value="2"/>
</dbReference>
<evidence type="ECO:0000259" key="4">
    <source>
        <dbReference type="PROSITE" id="PS01124"/>
    </source>
</evidence>
<dbReference type="Proteomes" id="UP000297900">
    <property type="component" value="Unassembled WGS sequence"/>
</dbReference>
<dbReference type="PANTHER" id="PTHR43280">
    <property type="entry name" value="ARAC-FAMILY TRANSCRIPTIONAL REGULATOR"/>
    <property type="match status" value="1"/>
</dbReference>
<dbReference type="InterPro" id="IPR003313">
    <property type="entry name" value="AraC-bd"/>
</dbReference>
<organism evidence="5 6">
    <name type="scientific">Cohnella luojiensis</name>
    <dbReference type="NCBI Taxonomy" id="652876"/>
    <lineage>
        <taxon>Bacteria</taxon>
        <taxon>Bacillati</taxon>
        <taxon>Bacillota</taxon>
        <taxon>Bacilli</taxon>
        <taxon>Bacillales</taxon>
        <taxon>Paenibacillaceae</taxon>
        <taxon>Cohnella</taxon>
    </lineage>
</organism>
<dbReference type="OrthoDB" id="2533861at2"/>
<keyword evidence="2" id="KW-0238">DNA-binding</keyword>
<dbReference type="InterPro" id="IPR020449">
    <property type="entry name" value="Tscrpt_reg_AraC-type_HTH"/>
</dbReference>
<evidence type="ECO:0000256" key="2">
    <source>
        <dbReference type="ARBA" id="ARBA00023125"/>
    </source>
</evidence>
<dbReference type="AlphaFoldDB" id="A0A4Y8M7B3"/>
<gene>
    <name evidence="5" type="ORF">E2980_02140</name>
</gene>
<keyword evidence="1" id="KW-0805">Transcription regulation</keyword>
<accession>A0A4Y8M7B3</accession>
<name>A0A4Y8M7B3_9BACL</name>
<dbReference type="PANTHER" id="PTHR43280:SF2">
    <property type="entry name" value="HTH-TYPE TRANSCRIPTIONAL REGULATOR EXSA"/>
    <property type="match status" value="1"/>
</dbReference>